<dbReference type="PANTHER" id="PTHR32166:SF74">
    <property type="entry name" value="OS05G0256350 PROTEIN"/>
    <property type="match status" value="1"/>
</dbReference>
<dbReference type="SUPFAM" id="SSF53098">
    <property type="entry name" value="Ribonuclease H-like"/>
    <property type="match status" value="1"/>
</dbReference>
<protein>
    <submittedName>
        <fullName evidence="1">Uncharacterized protein</fullName>
    </submittedName>
</protein>
<evidence type="ECO:0000313" key="1">
    <source>
        <dbReference type="EMBL" id="WOH11920.1"/>
    </source>
</evidence>
<dbReference type="EMBL" id="CP093350">
    <property type="protein sequence ID" value="WOH11920.1"/>
    <property type="molecule type" value="Genomic_DNA"/>
</dbReference>
<accession>A0AAF0XQ43</accession>
<dbReference type="PANTHER" id="PTHR32166">
    <property type="entry name" value="OSJNBA0013A04.12 PROTEIN"/>
    <property type="match status" value="1"/>
</dbReference>
<reference evidence="1" key="1">
    <citation type="journal article" date="2016" name="Nat. Genet.">
        <title>A high-quality carrot genome assembly provides new insights into carotenoid accumulation and asterid genome evolution.</title>
        <authorList>
            <person name="Iorizzo M."/>
            <person name="Ellison S."/>
            <person name="Senalik D."/>
            <person name="Zeng P."/>
            <person name="Satapoomin P."/>
            <person name="Huang J."/>
            <person name="Bowman M."/>
            <person name="Iovene M."/>
            <person name="Sanseverino W."/>
            <person name="Cavagnaro P."/>
            <person name="Yildiz M."/>
            <person name="Macko-Podgorni A."/>
            <person name="Moranska E."/>
            <person name="Grzebelus E."/>
            <person name="Grzebelus D."/>
            <person name="Ashrafi H."/>
            <person name="Zheng Z."/>
            <person name="Cheng S."/>
            <person name="Spooner D."/>
            <person name="Van Deynze A."/>
            <person name="Simon P."/>
        </authorList>
    </citation>
    <scope>NUCLEOTIDE SEQUENCE</scope>
    <source>
        <tissue evidence="1">Leaf</tissue>
    </source>
</reference>
<reference evidence="1" key="2">
    <citation type="submission" date="2022-03" db="EMBL/GenBank/DDBJ databases">
        <title>Draft title - Genomic analysis of global carrot germplasm unveils the trajectory of domestication and the origin of high carotenoid orange carrot.</title>
        <authorList>
            <person name="Iorizzo M."/>
            <person name="Ellison S."/>
            <person name="Senalik D."/>
            <person name="Macko-Podgorni A."/>
            <person name="Grzebelus D."/>
            <person name="Bostan H."/>
            <person name="Rolling W."/>
            <person name="Curaba J."/>
            <person name="Simon P."/>
        </authorList>
    </citation>
    <scope>NUCLEOTIDE SEQUENCE</scope>
    <source>
        <tissue evidence="1">Leaf</tissue>
    </source>
</reference>
<gene>
    <name evidence="1" type="ORF">DCAR_0831416</name>
</gene>
<dbReference type="InterPro" id="IPR012337">
    <property type="entry name" value="RNaseH-like_sf"/>
</dbReference>
<evidence type="ECO:0000313" key="2">
    <source>
        <dbReference type="Proteomes" id="UP000077755"/>
    </source>
</evidence>
<keyword evidence="2" id="KW-1185">Reference proteome</keyword>
<sequence length="108" mass="12749">MPSFWNNVVYSLKIATPLVKVLRLVDGERKPAMGYIYEAMDRAKEAIQKSFNFNEKKYVEVFKIIDKRWDVQLHQPLHAAAYYLNPEFYYGNPNIEKDREVIKGFDGE</sequence>
<dbReference type="Proteomes" id="UP000077755">
    <property type="component" value="Chromosome 8"/>
</dbReference>
<dbReference type="AlphaFoldDB" id="A0AAF0XQ43"/>
<name>A0AAF0XQ43_DAUCS</name>
<organism evidence="1 2">
    <name type="scientific">Daucus carota subsp. sativus</name>
    <name type="common">Carrot</name>
    <dbReference type="NCBI Taxonomy" id="79200"/>
    <lineage>
        <taxon>Eukaryota</taxon>
        <taxon>Viridiplantae</taxon>
        <taxon>Streptophyta</taxon>
        <taxon>Embryophyta</taxon>
        <taxon>Tracheophyta</taxon>
        <taxon>Spermatophyta</taxon>
        <taxon>Magnoliopsida</taxon>
        <taxon>eudicotyledons</taxon>
        <taxon>Gunneridae</taxon>
        <taxon>Pentapetalae</taxon>
        <taxon>asterids</taxon>
        <taxon>campanulids</taxon>
        <taxon>Apiales</taxon>
        <taxon>Apiaceae</taxon>
        <taxon>Apioideae</taxon>
        <taxon>Scandiceae</taxon>
        <taxon>Daucinae</taxon>
        <taxon>Daucus</taxon>
        <taxon>Daucus sect. Daucus</taxon>
    </lineage>
</organism>
<proteinExistence type="predicted"/>